<evidence type="ECO:0000256" key="2">
    <source>
        <dbReference type="ARBA" id="ARBA00022448"/>
    </source>
</evidence>
<name>F5YEP4_LEAAZ</name>
<accession>F5YEP4</accession>
<keyword evidence="7 10" id="KW-0472">Membrane</keyword>
<keyword evidence="9 10" id="KW-0998">Cell outer membrane</keyword>
<dbReference type="EMBL" id="CP001841">
    <property type="protein sequence ID" value="AEF81921.1"/>
    <property type="molecule type" value="Genomic_DNA"/>
</dbReference>
<gene>
    <name evidence="14" type="ordered locus">TREAZ_1466</name>
</gene>
<evidence type="ECO:0000256" key="11">
    <source>
        <dbReference type="RuleBase" id="RU003357"/>
    </source>
</evidence>
<dbReference type="Pfam" id="PF00593">
    <property type="entry name" value="TonB_dep_Rec_b-barrel"/>
    <property type="match status" value="1"/>
</dbReference>
<feature type="domain" description="TonB-dependent receptor-like beta-barrel" evidence="12">
    <location>
        <begin position="297"/>
        <end position="686"/>
    </location>
</feature>
<evidence type="ECO:0000256" key="10">
    <source>
        <dbReference type="PROSITE-ProRule" id="PRU01360"/>
    </source>
</evidence>
<dbReference type="KEGG" id="taz:TREAZ_1466"/>
<evidence type="ECO:0000256" key="9">
    <source>
        <dbReference type="ARBA" id="ARBA00023237"/>
    </source>
</evidence>
<evidence type="ECO:0000259" key="13">
    <source>
        <dbReference type="Pfam" id="PF07715"/>
    </source>
</evidence>
<dbReference type="InterPro" id="IPR036942">
    <property type="entry name" value="Beta-barrel_TonB_sf"/>
</dbReference>
<evidence type="ECO:0000313" key="14">
    <source>
        <dbReference type="EMBL" id="AEF81921.1"/>
    </source>
</evidence>
<keyword evidence="15" id="KW-1185">Reference proteome</keyword>
<dbReference type="Gene3D" id="2.40.170.20">
    <property type="entry name" value="TonB-dependent receptor, beta-barrel domain"/>
    <property type="match status" value="1"/>
</dbReference>
<evidence type="ECO:0000256" key="4">
    <source>
        <dbReference type="ARBA" id="ARBA00022692"/>
    </source>
</evidence>
<keyword evidence="5" id="KW-0732">Signal</keyword>
<dbReference type="Pfam" id="PF07715">
    <property type="entry name" value="Plug"/>
    <property type="match status" value="1"/>
</dbReference>
<dbReference type="InterPro" id="IPR000531">
    <property type="entry name" value="Beta-barrel_TonB"/>
</dbReference>
<evidence type="ECO:0000256" key="3">
    <source>
        <dbReference type="ARBA" id="ARBA00022452"/>
    </source>
</evidence>
<dbReference type="SUPFAM" id="SSF56935">
    <property type="entry name" value="Porins"/>
    <property type="match status" value="1"/>
</dbReference>
<feature type="domain" description="TonB-dependent receptor plug" evidence="13">
    <location>
        <begin position="69"/>
        <end position="165"/>
    </location>
</feature>
<dbReference type="Gene3D" id="2.170.130.10">
    <property type="entry name" value="TonB-dependent receptor, plug domain"/>
    <property type="match status" value="1"/>
</dbReference>
<dbReference type="GO" id="GO:0015344">
    <property type="term" value="F:siderophore uptake transmembrane transporter activity"/>
    <property type="evidence" value="ECO:0007669"/>
    <property type="project" value="TreeGrafter"/>
</dbReference>
<dbReference type="Proteomes" id="UP000009222">
    <property type="component" value="Chromosome"/>
</dbReference>
<keyword evidence="8 14" id="KW-0675">Receptor</keyword>
<evidence type="ECO:0000256" key="7">
    <source>
        <dbReference type="ARBA" id="ARBA00023136"/>
    </source>
</evidence>
<dbReference type="STRING" id="545695.TREAZ_1466"/>
<sequence>MKNSKLRKKYFYLSGPMIRCALFVFVFFLSSFIPCFAQGIDTVEEPLARDEVFRLPEAEVTADRDTPELVTREEMDREGANDLWEAVKSVPGVILSGGGRRNDSNFSVRGFGSDSVPVFVDGIIAANPYRGEGDSARLLTGDMESIEIKKGFSSELLGANTLGGAVLLRTAKPKNPFEASLKTSFDFDSVFHYADSTSVASIGTKLDFFYAKAVFQYRDVDHFRLPGSFEPTAKNPQEKGDRLWSDSDDIKLTLMAGVTPISDMDIWLTYVYQDADKGYSPPDVTTSDFSIWHWPVWKRYSVSLNSTFGIGPFSFDALFYFDKYDNRLDEYYHWKAYELGIHAPHSDYDEYSLGGRLIGKWEINSWNMLQGAATYKKEDHRGLRGDMVNENELTEEMHVNEDTWSLGAEYSINPWEPLTIKAGLGLDSLIPNEYWNDENEYNKLLDADYFIVKTQKMFLYTWQAGVFYKFPKSEEGSRNHELRFTYARKNHFPNMAQRYSTRFGTSLPNPNLGPEIANHFELGYYFNFNNSEKFISAFTLNTAVYYSIVDGKIVTVEWPNPHYSSASVDLSRNLDSTSFWGFELAPELSLKDFLSSGLAFSWNRYTINHSQNGIEALTYYPEITLNGYVVYKPIKLLSIIPRVEYIGSRYADTEGKSELDSYFLAHLKVNADIGKYFSLSAGVENIFDTYYEIRQYSPMAGRSFTFSFTARY</sequence>
<dbReference type="eggNOG" id="COG4771">
    <property type="taxonomic scope" value="Bacteria"/>
</dbReference>
<keyword evidence="6 11" id="KW-0798">TonB box</keyword>
<dbReference type="AlphaFoldDB" id="F5YEP4"/>
<evidence type="ECO:0000259" key="12">
    <source>
        <dbReference type="Pfam" id="PF00593"/>
    </source>
</evidence>
<keyword evidence="4 10" id="KW-0812">Transmembrane</keyword>
<dbReference type="PROSITE" id="PS52016">
    <property type="entry name" value="TONB_DEPENDENT_REC_3"/>
    <property type="match status" value="1"/>
</dbReference>
<dbReference type="InterPro" id="IPR039426">
    <property type="entry name" value="TonB-dep_rcpt-like"/>
</dbReference>
<dbReference type="InParanoid" id="F5YEP4"/>
<dbReference type="InterPro" id="IPR037066">
    <property type="entry name" value="Plug_dom_sf"/>
</dbReference>
<evidence type="ECO:0000256" key="1">
    <source>
        <dbReference type="ARBA" id="ARBA00004571"/>
    </source>
</evidence>
<reference evidence="14 15" key="2">
    <citation type="journal article" date="2011" name="ISME J.">
        <title>RNA-seq reveals cooperative metabolic interactions between two termite-gut spirochete species in co-culture.</title>
        <authorList>
            <person name="Rosenthal A.Z."/>
            <person name="Matson E.G."/>
            <person name="Eldar A."/>
            <person name="Leadbetter J.R."/>
        </authorList>
    </citation>
    <scope>NUCLEOTIDE SEQUENCE [LARGE SCALE GENOMIC DNA]</scope>
    <source>
        <strain evidence="15">ATCC BAA-888 / DSM 13862 / ZAS-9</strain>
    </source>
</reference>
<keyword evidence="3 10" id="KW-1134">Transmembrane beta strand</keyword>
<reference evidence="15" key="1">
    <citation type="submission" date="2009-12" db="EMBL/GenBank/DDBJ databases">
        <title>Complete sequence of Treponema azotonutricium strain ZAS-9.</title>
        <authorList>
            <person name="Tetu S.G."/>
            <person name="Matson E."/>
            <person name="Ren Q."/>
            <person name="Seshadri R."/>
            <person name="Elbourne L."/>
            <person name="Hassan K.A."/>
            <person name="Durkin A."/>
            <person name="Radune D."/>
            <person name="Mohamoud Y."/>
            <person name="Shay R."/>
            <person name="Jin S."/>
            <person name="Zhang X."/>
            <person name="Lucey K."/>
            <person name="Ballor N.R."/>
            <person name="Ottesen E."/>
            <person name="Rosenthal R."/>
            <person name="Allen A."/>
            <person name="Leadbetter J.R."/>
            <person name="Paulsen I.T."/>
        </authorList>
    </citation>
    <scope>NUCLEOTIDE SEQUENCE [LARGE SCALE GENOMIC DNA]</scope>
    <source>
        <strain evidence="15">ATCC BAA-888 / DSM 13862 / ZAS-9</strain>
    </source>
</reference>
<organism evidence="14 15">
    <name type="scientific">Leadbettera azotonutricia (strain ATCC BAA-888 / DSM 13862 / ZAS-9)</name>
    <name type="common">Treponema azotonutricium</name>
    <dbReference type="NCBI Taxonomy" id="545695"/>
    <lineage>
        <taxon>Bacteria</taxon>
        <taxon>Pseudomonadati</taxon>
        <taxon>Spirochaetota</taxon>
        <taxon>Spirochaetia</taxon>
        <taxon>Spirochaetales</taxon>
        <taxon>Breznakiellaceae</taxon>
        <taxon>Leadbettera</taxon>
    </lineage>
</organism>
<proteinExistence type="inferred from homology"/>
<protein>
    <submittedName>
        <fullName evidence="14">Putative TonB-dependent receptor</fullName>
    </submittedName>
</protein>
<dbReference type="GO" id="GO:0044718">
    <property type="term" value="P:siderophore transmembrane transport"/>
    <property type="evidence" value="ECO:0007669"/>
    <property type="project" value="TreeGrafter"/>
</dbReference>
<dbReference type="PANTHER" id="PTHR30069">
    <property type="entry name" value="TONB-DEPENDENT OUTER MEMBRANE RECEPTOR"/>
    <property type="match status" value="1"/>
</dbReference>
<dbReference type="GO" id="GO:0009279">
    <property type="term" value="C:cell outer membrane"/>
    <property type="evidence" value="ECO:0007669"/>
    <property type="project" value="UniProtKB-SubCell"/>
</dbReference>
<evidence type="ECO:0000256" key="5">
    <source>
        <dbReference type="ARBA" id="ARBA00022729"/>
    </source>
</evidence>
<dbReference type="CDD" id="cd01347">
    <property type="entry name" value="ligand_gated_channel"/>
    <property type="match status" value="1"/>
</dbReference>
<dbReference type="HOGENOM" id="CLU_008287_8_2_12"/>
<evidence type="ECO:0000256" key="6">
    <source>
        <dbReference type="ARBA" id="ARBA00023077"/>
    </source>
</evidence>
<dbReference type="PANTHER" id="PTHR30069:SF29">
    <property type="entry name" value="HEMOGLOBIN AND HEMOGLOBIN-HAPTOGLOBIN-BINDING PROTEIN 1-RELATED"/>
    <property type="match status" value="1"/>
</dbReference>
<evidence type="ECO:0000313" key="15">
    <source>
        <dbReference type="Proteomes" id="UP000009222"/>
    </source>
</evidence>
<comment type="subcellular location">
    <subcellularLocation>
        <location evidence="1 10">Cell outer membrane</location>
        <topology evidence="1 10">Multi-pass membrane protein</topology>
    </subcellularLocation>
</comment>
<evidence type="ECO:0000256" key="8">
    <source>
        <dbReference type="ARBA" id="ARBA00023170"/>
    </source>
</evidence>
<comment type="similarity">
    <text evidence="10 11">Belongs to the TonB-dependent receptor family.</text>
</comment>
<keyword evidence="2 10" id="KW-0813">Transport</keyword>
<dbReference type="InterPro" id="IPR012910">
    <property type="entry name" value="Plug_dom"/>
</dbReference>